<feature type="site" description="Interaction with substrate rRNA" evidence="10">
    <location>
        <position position="63"/>
    </location>
</feature>
<comment type="caution">
    <text evidence="10">Lacks conserved residue(s) required for the propagation of feature annotation.</text>
</comment>
<dbReference type="PANTHER" id="PTHR12636:SF5">
    <property type="entry name" value="RIBOSOMAL RNA SMALL SUBUNIT METHYLTRANSFERASE NEP1"/>
    <property type="match status" value="1"/>
</dbReference>
<organism evidence="12 13">
    <name type="scientific">Thermoproteota archaeon</name>
    <dbReference type="NCBI Taxonomy" id="2056631"/>
    <lineage>
        <taxon>Archaea</taxon>
        <taxon>Thermoproteota</taxon>
    </lineage>
</organism>
<dbReference type="EMBL" id="QMQV01000020">
    <property type="protein sequence ID" value="RLE49860.1"/>
    <property type="molecule type" value="Genomic_DNA"/>
</dbReference>
<dbReference type="CDD" id="cd18088">
    <property type="entry name" value="Nep1-like"/>
    <property type="match status" value="1"/>
</dbReference>
<evidence type="ECO:0000256" key="9">
    <source>
        <dbReference type="ARBA" id="ARBA00022884"/>
    </source>
</evidence>
<comment type="caution">
    <text evidence="12">The sequence shown here is derived from an EMBL/GenBank/DDBJ whole genome shotgun (WGS) entry which is preliminary data.</text>
</comment>
<dbReference type="Gene3D" id="3.40.1280.10">
    <property type="match status" value="1"/>
</dbReference>
<evidence type="ECO:0000256" key="1">
    <source>
        <dbReference type="ARBA" id="ARBA00008115"/>
    </source>
</evidence>
<keyword evidence="9 10" id="KW-0694">RNA-binding</keyword>
<evidence type="ECO:0000256" key="2">
    <source>
        <dbReference type="ARBA" id="ARBA00011738"/>
    </source>
</evidence>
<evidence type="ECO:0000256" key="10">
    <source>
        <dbReference type="HAMAP-Rule" id="MF_00554"/>
    </source>
</evidence>
<evidence type="ECO:0000256" key="5">
    <source>
        <dbReference type="ARBA" id="ARBA00022603"/>
    </source>
</evidence>
<comment type="catalytic activity">
    <reaction evidence="10">
        <text>a pseudouridine in rRNA + S-adenosyl-L-methionine = an N(1)-methylpseudouridine in rRNA + S-adenosyl-L-homocysteine + H(+)</text>
        <dbReference type="Rhea" id="RHEA:46696"/>
        <dbReference type="Rhea" id="RHEA-COMP:11634"/>
        <dbReference type="Rhea" id="RHEA-COMP:13933"/>
        <dbReference type="ChEBI" id="CHEBI:15378"/>
        <dbReference type="ChEBI" id="CHEBI:57856"/>
        <dbReference type="ChEBI" id="CHEBI:59789"/>
        <dbReference type="ChEBI" id="CHEBI:65314"/>
        <dbReference type="ChEBI" id="CHEBI:74890"/>
    </reaction>
</comment>
<dbReference type="EC" id="2.1.1.-" evidence="10"/>
<keyword evidence="4 10" id="KW-0698">rRNA processing</keyword>
<dbReference type="FunFam" id="3.40.1280.10:FF:000042">
    <property type="entry name" value="Ribosomal RNA small subunit methyltransferase Nep1"/>
    <property type="match status" value="1"/>
</dbReference>
<evidence type="ECO:0000256" key="8">
    <source>
        <dbReference type="ARBA" id="ARBA00022730"/>
    </source>
</evidence>
<dbReference type="Pfam" id="PF03587">
    <property type="entry name" value="EMG1"/>
    <property type="match status" value="1"/>
</dbReference>
<dbReference type="SUPFAM" id="SSF75217">
    <property type="entry name" value="alpha/beta knot"/>
    <property type="match status" value="1"/>
</dbReference>
<feature type="site" description="Stabilizes Arg-xx" evidence="10">
    <location>
        <position position="65"/>
    </location>
</feature>
<name>A0A497EZ14_9CREN</name>
<accession>A0A497EZ14</accession>
<dbReference type="EMBL" id="QMQX01000043">
    <property type="protein sequence ID" value="RLE52644.1"/>
    <property type="molecule type" value="Genomic_DNA"/>
</dbReference>
<dbReference type="Proteomes" id="UP000278475">
    <property type="component" value="Unassembled WGS sequence"/>
</dbReference>
<dbReference type="GO" id="GO:0070037">
    <property type="term" value="F:rRNA (pseudouridine) methyltransferase activity"/>
    <property type="evidence" value="ECO:0007669"/>
    <property type="project" value="UniProtKB-UniRule"/>
</dbReference>
<dbReference type="AlphaFoldDB" id="A0A497EZ14"/>
<evidence type="ECO:0000256" key="7">
    <source>
        <dbReference type="ARBA" id="ARBA00022691"/>
    </source>
</evidence>
<dbReference type="PANTHER" id="PTHR12636">
    <property type="entry name" value="NEP1/MRA1"/>
    <property type="match status" value="1"/>
</dbReference>
<feature type="binding site" evidence="10">
    <location>
        <begin position="204"/>
        <end position="209"/>
    </location>
    <ligand>
        <name>S-adenosyl-L-methionine</name>
        <dbReference type="ChEBI" id="CHEBI:59789"/>
    </ligand>
</feature>
<evidence type="ECO:0000256" key="4">
    <source>
        <dbReference type="ARBA" id="ARBA00022552"/>
    </source>
</evidence>
<keyword evidence="6 10" id="KW-0808">Transferase</keyword>
<reference evidence="13 14" key="1">
    <citation type="submission" date="2018-06" db="EMBL/GenBank/DDBJ databases">
        <title>Extensive metabolic versatility and redundancy in microbially diverse, dynamic hydrothermal sediments.</title>
        <authorList>
            <person name="Dombrowski N."/>
            <person name="Teske A."/>
            <person name="Baker B.J."/>
        </authorList>
    </citation>
    <scope>NUCLEOTIDE SEQUENCE [LARGE SCALE GENOMIC DNA]</scope>
    <source>
        <strain evidence="12">B34_G17</strain>
        <strain evidence="11">B66_G16</strain>
    </source>
</reference>
<dbReference type="InterPro" id="IPR005304">
    <property type="entry name" value="Rbsml_bgen_MeTrfase_EMG1/NEP1"/>
</dbReference>
<keyword evidence="5 10" id="KW-0489">Methyltransferase</keyword>
<protein>
    <recommendedName>
        <fullName evidence="10">Ribosomal RNA small subunit methyltransferase Nep1</fullName>
        <ecNumber evidence="10">2.1.1.-</ecNumber>
    </recommendedName>
    <alternativeName>
        <fullName evidence="10">16S rRNA (pseudouridine-N1-)-methyltransferase Nep1</fullName>
    </alternativeName>
</protein>
<feature type="site" description="Interaction with substrate rRNA" evidence="10">
    <location>
        <position position="111"/>
    </location>
</feature>
<evidence type="ECO:0000256" key="6">
    <source>
        <dbReference type="ARBA" id="ARBA00022679"/>
    </source>
</evidence>
<dbReference type="GO" id="GO:0019843">
    <property type="term" value="F:rRNA binding"/>
    <property type="evidence" value="ECO:0007669"/>
    <property type="project" value="UniProtKB-UniRule"/>
</dbReference>
<dbReference type="Proteomes" id="UP000272051">
    <property type="component" value="Unassembled WGS sequence"/>
</dbReference>
<evidence type="ECO:0000313" key="11">
    <source>
        <dbReference type="EMBL" id="RLE49860.1"/>
    </source>
</evidence>
<dbReference type="InterPro" id="IPR023503">
    <property type="entry name" value="Ribosome_NEP1_arc"/>
</dbReference>
<comment type="subunit">
    <text evidence="2 10">Homodimer.</text>
</comment>
<evidence type="ECO:0000313" key="14">
    <source>
        <dbReference type="Proteomes" id="UP000278475"/>
    </source>
</evidence>
<dbReference type="GO" id="GO:0070475">
    <property type="term" value="P:rRNA base methylation"/>
    <property type="evidence" value="ECO:0007669"/>
    <property type="project" value="InterPro"/>
</dbReference>
<comment type="function">
    <text evidence="10">Methyltransferase involved in ribosomal biogenesis. Specifically catalyzes the N1-methylation of the pseudouridine corresponding to position 914 in M.jannaschii 16S rRNA.</text>
</comment>
<proteinExistence type="inferred from homology"/>
<feature type="binding site" evidence="10">
    <location>
        <position position="183"/>
    </location>
    <ligand>
        <name>S-adenosyl-L-methionine</name>
        <dbReference type="ChEBI" id="CHEBI:59789"/>
    </ligand>
</feature>
<dbReference type="HAMAP" id="MF_00554">
    <property type="entry name" value="NEP1"/>
    <property type="match status" value="1"/>
</dbReference>
<comment type="similarity">
    <text evidence="1 10">Belongs to the class IV-like SAM-binding methyltransferase superfamily. RNA methyltransferase NEP1 family.</text>
</comment>
<evidence type="ECO:0000313" key="13">
    <source>
        <dbReference type="Proteomes" id="UP000272051"/>
    </source>
</evidence>
<feature type="site" description="Interaction with substrate rRNA" evidence="10">
    <location>
        <position position="107"/>
    </location>
</feature>
<keyword evidence="3 10" id="KW-0690">Ribosome biogenesis</keyword>
<evidence type="ECO:0000313" key="12">
    <source>
        <dbReference type="EMBL" id="RLE52644.1"/>
    </source>
</evidence>
<dbReference type="InterPro" id="IPR029026">
    <property type="entry name" value="tRNA_m1G_MTases_N"/>
</dbReference>
<keyword evidence="7 10" id="KW-0949">S-adenosyl-L-methionine</keyword>
<evidence type="ECO:0000256" key="3">
    <source>
        <dbReference type="ARBA" id="ARBA00022517"/>
    </source>
</evidence>
<gene>
    <name evidence="10" type="primary">nep1</name>
    <name evidence="11" type="ORF">DRJ31_03475</name>
    <name evidence="12" type="ORF">DRJ33_03260</name>
</gene>
<sequence length="229" mass="25684">MSALLNVILAESALELVPKSILDHPAVTKNAERRGKKPGDTLLDISLHYEAMKKLPNFEKRGRPDIIHTTLLTILGSPANLEGLVRTYIHTINDQVVYIDPSVKIPRNYNRFVGLMEQLLKEGRVPPKGDLVLMYVKKQSLEGLLKEIKPTRTFMLSENGEKINISTLAKELCQENRPTVIIGGFQKGSFLKKHVELADKVYAVYGSPLDTWVIASMLLHGYEIEKGII</sequence>
<dbReference type="InterPro" id="IPR029028">
    <property type="entry name" value="Alpha/beta_knot_MTases"/>
</dbReference>
<keyword evidence="8 10" id="KW-0699">rRNA-binding</keyword>
<feature type="binding site" evidence="10">
    <location>
        <position position="188"/>
    </location>
    <ligand>
        <name>S-adenosyl-L-methionine</name>
        <dbReference type="ChEBI" id="CHEBI:59789"/>
    </ligand>
</feature>